<evidence type="ECO:0000256" key="7">
    <source>
        <dbReference type="ARBA" id="ARBA00022777"/>
    </source>
</evidence>
<keyword evidence="10" id="KW-0902">Two-component regulatory system</keyword>
<evidence type="ECO:0000256" key="10">
    <source>
        <dbReference type="ARBA" id="ARBA00023012"/>
    </source>
</evidence>
<dbReference type="PANTHER" id="PTHR34220:SF11">
    <property type="entry name" value="SENSOR PROTEIN KINASE HPTS"/>
    <property type="match status" value="1"/>
</dbReference>
<evidence type="ECO:0000256" key="2">
    <source>
        <dbReference type="ARBA" id="ARBA00022475"/>
    </source>
</evidence>
<comment type="subcellular location">
    <subcellularLocation>
        <location evidence="1">Cell membrane</location>
        <topology evidence="1">Multi-pass membrane protein</topology>
    </subcellularLocation>
</comment>
<evidence type="ECO:0000256" key="3">
    <source>
        <dbReference type="ARBA" id="ARBA00022553"/>
    </source>
</evidence>
<dbReference type="InterPro" id="IPR003594">
    <property type="entry name" value="HATPase_dom"/>
</dbReference>
<evidence type="ECO:0000256" key="9">
    <source>
        <dbReference type="ARBA" id="ARBA00022989"/>
    </source>
</evidence>
<protein>
    <submittedName>
        <fullName evidence="15">Histidine kinase</fullName>
    </submittedName>
</protein>
<dbReference type="InterPro" id="IPR036890">
    <property type="entry name" value="HATPase_C_sf"/>
</dbReference>
<dbReference type="PROSITE" id="PS50885">
    <property type="entry name" value="HAMP"/>
    <property type="match status" value="1"/>
</dbReference>
<evidence type="ECO:0000256" key="6">
    <source>
        <dbReference type="ARBA" id="ARBA00022741"/>
    </source>
</evidence>
<comment type="caution">
    <text evidence="15">The sequence shown here is derived from an EMBL/GenBank/DDBJ whole genome shotgun (WGS) entry which is preliminary data.</text>
</comment>
<evidence type="ECO:0000256" key="1">
    <source>
        <dbReference type="ARBA" id="ARBA00004651"/>
    </source>
</evidence>
<dbReference type="EMBL" id="JAPDHZ010000003">
    <property type="protein sequence ID" value="MDG0792994.1"/>
    <property type="molecule type" value="Genomic_DNA"/>
</dbReference>
<keyword evidence="5 13" id="KW-0812">Transmembrane</keyword>
<evidence type="ECO:0000256" key="4">
    <source>
        <dbReference type="ARBA" id="ARBA00022679"/>
    </source>
</evidence>
<proteinExistence type="predicted"/>
<dbReference type="SUPFAM" id="SSF158472">
    <property type="entry name" value="HAMP domain-like"/>
    <property type="match status" value="1"/>
</dbReference>
<dbReference type="AlphaFoldDB" id="A0A9X4QN94"/>
<feature type="transmembrane region" description="Helical" evidence="13">
    <location>
        <begin position="12"/>
        <end position="33"/>
    </location>
</feature>
<keyword evidence="11 13" id="KW-0472">Membrane</keyword>
<evidence type="ECO:0000259" key="14">
    <source>
        <dbReference type="PROSITE" id="PS50885"/>
    </source>
</evidence>
<dbReference type="Pfam" id="PF06580">
    <property type="entry name" value="His_kinase"/>
    <property type="match status" value="1"/>
</dbReference>
<dbReference type="Pfam" id="PF00672">
    <property type="entry name" value="HAMP"/>
    <property type="match status" value="1"/>
</dbReference>
<keyword evidence="16" id="KW-1185">Reference proteome</keyword>
<dbReference type="GO" id="GO:0005886">
    <property type="term" value="C:plasma membrane"/>
    <property type="evidence" value="ECO:0007669"/>
    <property type="project" value="UniProtKB-SubCell"/>
</dbReference>
<evidence type="ECO:0000313" key="15">
    <source>
        <dbReference type="EMBL" id="MDG0792994.1"/>
    </source>
</evidence>
<evidence type="ECO:0000256" key="13">
    <source>
        <dbReference type="SAM" id="Phobius"/>
    </source>
</evidence>
<organism evidence="15 16">
    <name type="scientific">Cohnella ginsengisoli</name>
    <dbReference type="NCBI Taxonomy" id="425004"/>
    <lineage>
        <taxon>Bacteria</taxon>
        <taxon>Bacillati</taxon>
        <taxon>Bacillota</taxon>
        <taxon>Bacilli</taxon>
        <taxon>Bacillales</taxon>
        <taxon>Paenibacillaceae</taxon>
        <taxon>Cohnella</taxon>
    </lineage>
</organism>
<evidence type="ECO:0000256" key="11">
    <source>
        <dbReference type="ARBA" id="ARBA00023136"/>
    </source>
</evidence>
<keyword evidence="2" id="KW-1003">Cell membrane</keyword>
<dbReference type="CDD" id="cd06225">
    <property type="entry name" value="HAMP"/>
    <property type="match status" value="1"/>
</dbReference>
<dbReference type="InterPro" id="IPR003660">
    <property type="entry name" value="HAMP_dom"/>
</dbReference>
<dbReference type="SMART" id="SM00304">
    <property type="entry name" value="HAMP"/>
    <property type="match status" value="1"/>
</dbReference>
<keyword evidence="3" id="KW-0597">Phosphoprotein</keyword>
<keyword evidence="7 15" id="KW-0418">Kinase</keyword>
<evidence type="ECO:0000256" key="8">
    <source>
        <dbReference type="ARBA" id="ARBA00022840"/>
    </source>
</evidence>
<dbReference type="PANTHER" id="PTHR34220">
    <property type="entry name" value="SENSOR HISTIDINE KINASE YPDA"/>
    <property type="match status" value="1"/>
</dbReference>
<keyword evidence="12" id="KW-0175">Coiled coil</keyword>
<evidence type="ECO:0000256" key="12">
    <source>
        <dbReference type="SAM" id="Coils"/>
    </source>
</evidence>
<dbReference type="RefSeq" id="WP_277566734.1">
    <property type="nucleotide sequence ID" value="NZ_JAPDHZ010000003.1"/>
</dbReference>
<dbReference type="Pfam" id="PF02518">
    <property type="entry name" value="HATPase_c"/>
    <property type="match status" value="1"/>
</dbReference>
<sequence length="581" mass="65889">MRHFLHRSFYTKIQASFLILIFLPMVFISFISYSNTQGIVKDKIQLSNQSVLTVMAKDIEKMLDDIAYASNFFVQDKQALDPLRTFKTIKSIDSSRNYAAYQQIKDFFSQVSVKTMNTDIFMFVANENDFIAESSETWTLTPEQVEKSWHDVKGRVNKNNPKVLQWLGTIKNDAEQEPDNYFIARALKDPSDNQYLATLVIVISSKYFEKLFGQVMSGNMTLTDSNGDLIAAGPMAASMGADSATGEIRNAVAIPKSGWSLLYANSKKEVTGQISRTFFLSILIVIPFCVVFLFISFYVAKRLHRPIRKLQTGVKQFGNGNRNIRFQAEGNDEIADLGRTLNRMLDQINALIADIEQEQEQKRVLELQALYSQIRPHFLLNTLNSIKCSLVLHDDTAHSQKIDSLMSLLRAYLKFNEASTLRSECKLLGHYVEIMQMRNDIQLQFITDLSADVEAFSLPKLLLQPIVENAIVHGFMEEGPSPRIELKAVQEEDRIRIDIQDNGSGMEEDRLDAFNELLRQPDTDSPDDYRRVGLINVQRRLRMTYGMKAAMSLMPGELGGLKVRLSIPVEGKDVHAQSDAG</sequence>
<dbReference type="InterPro" id="IPR010559">
    <property type="entry name" value="Sig_transdc_His_kin_internal"/>
</dbReference>
<reference evidence="15 16" key="1">
    <citation type="submission" date="2022-10" db="EMBL/GenBank/DDBJ databases">
        <title>Comparative genomic analysis of Cohnella hashimotonis sp. nov., isolated from the International Space Station.</title>
        <authorList>
            <person name="Simpson A."/>
            <person name="Venkateswaran K."/>
        </authorList>
    </citation>
    <scope>NUCLEOTIDE SEQUENCE [LARGE SCALE GENOMIC DNA]</scope>
    <source>
        <strain evidence="15 16">DSM 18997</strain>
    </source>
</reference>
<keyword evidence="9 13" id="KW-1133">Transmembrane helix</keyword>
<dbReference type="Gene3D" id="3.30.565.10">
    <property type="entry name" value="Histidine kinase-like ATPase, C-terminal domain"/>
    <property type="match status" value="1"/>
</dbReference>
<feature type="transmembrane region" description="Helical" evidence="13">
    <location>
        <begin position="278"/>
        <end position="300"/>
    </location>
</feature>
<feature type="domain" description="HAMP" evidence="14">
    <location>
        <begin position="301"/>
        <end position="353"/>
    </location>
</feature>
<gene>
    <name evidence="15" type="ORF">OMP38_20560</name>
</gene>
<dbReference type="InterPro" id="IPR050640">
    <property type="entry name" value="Bact_2-comp_sensor_kinase"/>
</dbReference>
<name>A0A9X4QN94_9BACL</name>
<dbReference type="SUPFAM" id="SSF55874">
    <property type="entry name" value="ATPase domain of HSP90 chaperone/DNA topoisomerase II/histidine kinase"/>
    <property type="match status" value="1"/>
</dbReference>
<feature type="coiled-coil region" evidence="12">
    <location>
        <begin position="341"/>
        <end position="368"/>
    </location>
</feature>
<evidence type="ECO:0000313" key="16">
    <source>
        <dbReference type="Proteomes" id="UP001153387"/>
    </source>
</evidence>
<dbReference type="Gene3D" id="6.10.340.10">
    <property type="match status" value="1"/>
</dbReference>
<keyword evidence="4" id="KW-0808">Transferase</keyword>
<keyword evidence="6" id="KW-0547">Nucleotide-binding</keyword>
<dbReference type="GO" id="GO:0005524">
    <property type="term" value="F:ATP binding"/>
    <property type="evidence" value="ECO:0007669"/>
    <property type="project" value="UniProtKB-KW"/>
</dbReference>
<accession>A0A9X4QN94</accession>
<dbReference type="Proteomes" id="UP001153387">
    <property type="component" value="Unassembled WGS sequence"/>
</dbReference>
<evidence type="ECO:0000256" key="5">
    <source>
        <dbReference type="ARBA" id="ARBA00022692"/>
    </source>
</evidence>
<dbReference type="GO" id="GO:0000155">
    <property type="term" value="F:phosphorelay sensor kinase activity"/>
    <property type="evidence" value="ECO:0007669"/>
    <property type="project" value="InterPro"/>
</dbReference>
<keyword evidence="8" id="KW-0067">ATP-binding</keyword>